<accession>A0A9P3ERE5</accession>
<keyword evidence="2" id="KW-1185">Reference proteome</keyword>
<comment type="caution">
    <text evidence="1">The sequence shown here is derived from an EMBL/GenBank/DDBJ whole genome shotgun (WGS) entry which is preliminary data.</text>
</comment>
<dbReference type="EMBL" id="BHVY01000003">
    <property type="protein sequence ID" value="GIJ84954.1"/>
    <property type="molecule type" value="Genomic_DNA"/>
</dbReference>
<dbReference type="GeneID" id="67002421"/>
<sequence length="110" mass="11941">MVKPQGRRLFAITYSGTSNETSTPGTQHDGLEPMANILGCNRTTWRIKNSVGAYPQVSSPKYVSPRLRAAFQFIADGDVPHGNETAKSYLQASPNNDDVCKGTKWAGSSH</sequence>
<protein>
    <submittedName>
        <fullName evidence="1">Uncharacterized protein</fullName>
    </submittedName>
</protein>
<proteinExistence type="predicted"/>
<dbReference type="AlphaFoldDB" id="A0A9P3ERE5"/>
<dbReference type="RefSeq" id="XP_043155701.1">
    <property type="nucleotide sequence ID" value="XM_043299766.1"/>
</dbReference>
<reference evidence="1 2" key="1">
    <citation type="submission" date="2018-10" db="EMBL/GenBank/DDBJ databases">
        <title>Pan-genome distribution and transcriptional activeness of fungal secondary metabolism genes in Aspergillus section Fumigati.</title>
        <authorList>
            <person name="Takahashi H."/>
            <person name="Umemura M."/>
            <person name="Ninomiya A."/>
            <person name="Kusuya Y."/>
            <person name="Urayama S."/>
            <person name="Shimizu M."/>
            <person name="Watanabe A."/>
            <person name="Kamei K."/>
            <person name="Yaguchi T."/>
            <person name="Hagiwara D."/>
        </authorList>
    </citation>
    <scope>NUCLEOTIDE SEQUENCE [LARGE SCALE GENOMIC DNA]</scope>
    <source>
        <strain evidence="1 2">IFM 55266</strain>
    </source>
</reference>
<evidence type="ECO:0000313" key="1">
    <source>
        <dbReference type="EMBL" id="GIJ84954.1"/>
    </source>
</evidence>
<organism evidence="1 2">
    <name type="scientific">Aspergillus pseudoviridinutans</name>
    <dbReference type="NCBI Taxonomy" id="1517512"/>
    <lineage>
        <taxon>Eukaryota</taxon>
        <taxon>Fungi</taxon>
        <taxon>Dikarya</taxon>
        <taxon>Ascomycota</taxon>
        <taxon>Pezizomycotina</taxon>
        <taxon>Eurotiomycetes</taxon>
        <taxon>Eurotiomycetidae</taxon>
        <taxon>Eurotiales</taxon>
        <taxon>Aspergillaceae</taxon>
        <taxon>Aspergillus</taxon>
        <taxon>Aspergillus subgen. Fumigati</taxon>
    </lineage>
</organism>
<name>A0A9P3ERE5_9EURO</name>
<dbReference type="Proteomes" id="UP001043456">
    <property type="component" value="Unassembled WGS sequence"/>
</dbReference>
<evidence type="ECO:0000313" key="2">
    <source>
        <dbReference type="Proteomes" id="UP001043456"/>
    </source>
</evidence>
<gene>
    <name evidence="1" type="ORF">Asppvi_003809</name>
</gene>